<dbReference type="OrthoDB" id="2692192at2759"/>
<reference evidence="2 3" key="1">
    <citation type="submission" date="2014-04" db="EMBL/GenBank/DDBJ databases">
        <authorList>
            <consortium name="DOE Joint Genome Institute"/>
            <person name="Kuo A."/>
            <person name="Kohler A."/>
            <person name="Costa M.D."/>
            <person name="Nagy L.G."/>
            <person name="Floudas D."/>
            <person name="Copeland A."/>
            <person name="Barry K.W."/>
            <person name="Cichocki N."/>
            <person name="Veneault-Fourrey C."/>
            <person name="LaButti K."/>
            <person name="Lindquist E.A."/>
            <person name="Lipzen A."/>
            <person name="Lundell T."/>
            <person name="Morin E."/>
            <person name="Murat C."/>
            <person name="Sun H."/>
            <person name="Tunlid A."/>
            <person name="Henrissat B."/>
            <person name="Grigoriev I.V."/>
            <person name="Hibbett D.S."/>
            <person name="Martin F."/>
            <person name="Nordberg H.P."/>
            <person name="Cantor M.N."/>
            <person name="Hua S.X."/>
        </authorList>
    </citation>
    <scope>NUCLEOTIDE SEQUENCE [LARGE SCALE GENOMIC DNA]</scope>
    <source>
        <strain evidence="2 3">441</strain>
    </source>
</reference>
<gene>
    <name evidence="2" type="ORF">PISMIDRAFT_11647</name>
</gene>
<feature type="region of interest" description="Disordered" evidence="1">
    <location>
        <begin position="1"/>
        <end position="27"/>
    </location>
</feature>
<feature type="compositionally biased region" description="Polar residues" evidence="1">
    <location>
        <begin position="1"/>
        <end position="22"/>
    </location>
</feature>
<name>A0A0C9Z0F8_9AGAM</name>
<dbReference type="HOGENOM" id="CLU_271482_0_0_1"/>
<organism evidence="2 3">
    <name type="scientific">Pisolithus microcarpus 441</name>
    <dbReference type="NCBI Taxonomy" id="765257"/>
    <lineage>
        <taxon>Eukaryota</taxon>
        <taxon>Fungi</taxon>
        <taxon>Dikarya</taxon>
        <taxon>Basidiomycota</taxon>
        <taxon>Agaricomycotina</taxon>
        <taxon>Agaricomycetes</taxon>
        <taxon>Agaricomycetidae</taxon>
        <taxon>Boletales</taxon>
        <taxon>Sclerodermatineae</taxon>
        <taxon>Pisolithaceae</taxon>
        <taxon>Pisolithus</taxon>
    </lineage>
</organism>
<reference evidence="3" key="2">
    <citation type="submission" date="2015-01" db="EMBL/GenBank/DDBJ databases">
        <title>Evolutionary Origins and Diversification of the Mycorrhizal Mutualists.</title>
        <authorList>
            <consortium name="DOE Joint Genome Institute"/>
            <consortium name="Mycorrhizal Genomics Consortium"/>
            <person name="Kohler A."/>
            <person name="Kuo A."/>
            <person name="Nagy L.G."/>
            <person name="Floudas D."/>
            <person name="Copeland A."/>
            <person name="Barry K.W."/>
            <person name="Cichocki N."/>
            <person name="Veneault-Fourrey C."/>
            <person name="LaButti K."/>
            <person name="Lindquist E.A."/>
            <person name="Lipzen A."/>
            <person name="Lundell T."/>
            <person name="Morin E."/>
            <person name="Murat C."/>
            <person name="Riley R."/>
            <person name="Ohm R."/>
            <person name="Sun H."/>
            <person name="Tunlid A."/>
            <person name="Henrissat B."/>
            <person name="Grigoriev I.V."/>
            <person name="Hibbett D.S."/>
            <person name="Martin F."/>
        </authorList>
    </citation>
    <scope>NUCLEOTIDE SEQUENCE [LARGE SCALE GENOMIC DNA]</scope>
    <source>
        <strain evidence="3">441</strain>
    </source>
</reference>
<feature type="compositionally biased region" description="Acidic residues" evidence="1">
    <location>
        <begin position="1018"/>
        <end position="1033"/>
    </location>
</feature>
<dbReference type="AlphaFoldDB" id="A0A0C9Z0F8"/>
<evidence type="ECO:0000313" key="2">
    <source>
        <dbReference type="EMBL" id="KIK22491.1"/>
    </source>
</evidence>
<evidence type="ECO:0000256" key="1">
    <source>
        <dbReference type="SAM" id="MobiDB-lite"/>
    </source>
</evidence>
<proteinExistence type="predicted"/>
<feature type="region of interest" description="Disordered" evidence="1">
    <location>
        <begin position="45"/>
        <end position="130"/>
    </location>
</feature>
<dbReference type="Proteomes" id="UP000054018">
    <property type="component" value="Unassembled WGS sequence"/>
</dbReference>
<protein>
    <submittedName>
        <fullName evidence="2">Uncharacterized protein</fullName>
    </submittedName>
</protein>
<feature type="compositionally biased region" description="Basic and acidic residues" evidence="1">
    <location>
        <begin position="1046"/>
        <end position="1059"/>
    </location>
</feature>
<accession>A0A0C9Z0F8</accession>
<sequence>MQDNSAATCTDQDIQMATTPGKQTHVPPIGLKEIEEMVDKLAAAEAAGGATDVGTCKDMEDVDEASSAKDVNASGDEDMAADKAEAGMRNKDKGKGKEIPGSDEDSYQEGGQPKKTTEVKEKGRKAPPGGKKIVSAVRELPTTPVQELVDRIDRHVAQATLGYALMTVMDNSDLGRGPRLERQQVNLRNIDAKFMASFVKGVEEHGLKNRSLENALDIGIKREAVDLDSLRGAHGSTEPKFTNHVKWLQGATTTKATLYNGNHRVTYMQEHSPLVHPFNQRKLTALSLATRLSDVMRAPHEDAFKKADRIINEDGVWLVRFVDIDFIQNHVDRPFIETKLAGNQLLPTHLDSENDSFNTMMNILLQMPSAESRHKYIDTTLGTVKSVSNSNLAKLLRDKDMFDALFELFKYDHFRSRENSKSGLSMRGIAKWYPTYAGCMLYVVRQAIHMLDFLASPVDFRDVSKDIPEGSDVPTAFEAEYRRLAAELQKPISAVARKALDDKFFSDWTDQYLNHFHKGSGVNTMEYFASSIPMEQRTYRKQLEEYWDVVIRRAEAGTEVLPVGSTAGESDDTTNVIRASMPAKLKALKHGLMQRLHPQSLLDQFPIPNKMLLYALSKQLYHVREGITEVALWIEPFSMVAVDQKLPMWRDHVRGVENVWKEKLQSTSMDGFYNMIFRQRRRSLTSISSLHKPAQDKLDINTSLLGKEFVDSLVKPFIQKVRTELVGKGVKPSTASKQIALPAIEDVVESMGDMEKDQSDFLKFLLDILCHTSFPWMDPGRIKKPETLIIEELCEIGNLSEEWRWYDGIISKPTSTDLAELTGETAAMPLSTKETDGNMNIRTQRIVSTRKLHQTKLKQVVNAVLVEGLGLGAADGGKKMIPRVKEDLDRLLETLKVYSEMTIHRIQDPAVAFSEDLVDLDALGSLYPIDLPDAMSEKELGALQGRSTASGIRMLTNLAPYKDQTQGIWVAEKTAKEAEAKRQGELAEAFRKSKVTEAKASFARRLAAMKRQVKSAELVDEDDDDDDTMDIDDAQGGPSAAAARSKRLDDSLEGSRDGSGEENEEASHPSLKRTMEQAGHGQEAQSSRRPRLDISATDTSDGLPYEWKTYQDVISGVQPDITFKTLPGLLFLIFLPGPQGPCGRTRLLDGRALWTRLLDAPPIYGRTPHSHRRAPHIWMDAPLTATGRALWMCL</sequence>
<keyword evidence="3" id="KW-1185">Reference proteome</keyword>
<feature type="region of interest" description="Disordered" evidence="1">
    <location>
        <begin position="1013"/>
        <end position="1098"/>
    </location>
</feature>
<evidence type="ECO:0000313" key="3">
    <source>
        <dbReference type="Proteomes" id="UP000054018"/>
    </source>
</evidence>
<dbReference type="EMBL" id="KN833739">
    <property type="protein sequence ID" value="KIK22491.1"/>
    <property type="molecule type" value="Genomic_DNA"/>
</dbReference>
<feature type="compositionally biased region" description="Basic and acidic residues" evidence="1">
    <location>
        <begin position="80"/>
        <end position="100"/>
    </location>
</feature>